<dbReference type="GO" id="GO:0005230">
    <property type="term" value="F:extracellular ligand-gated monoatomic ion channel activity"/>
    <property type="evidence" value="ECO:0007669"/>
    <property type="project" value="InterPro"/>
</dbReference>
<organism evidence="8 9">
    <name type="scientific">Wuchereria bancrofti</name>
    <dbReference type="NCBI Taxonomy" id="6293"/>
    <lineage>
        <taxon>Eukaryota</taxon>
        <taxon>Metazoa</taxon>
        <taxon>Ecdysozoa</taxon>
        <taxon>Nematoda</taxon>
        <taxon>Chromadorea</taxon>
        <taxon>Rhabditida</taxon>
        <taxon>Spirurina</taxon>
        <taxon>Spiruromorpha</taxon>
        <taxon>Filarioidea</taxon>
        <taxon>Onchocercidae</taxon>
        <taxon>Wuchereria</taxon>
    </lineage>
</organism>
<gene>
    <name evidence="8" type="ORF">WBA_LOCUS10442</name>
</gene>
<keyword evidence="2 5" id="KW-0812">Transmembrane</keyword>
<proteinExistence type="predicted"/>
<feature type="domain" description="Neurotransmitter-gated ion-channel transmembrane" evidence="7">
    <location>
        <begin position="367"/>
        <end position="594"/>
    </location>
</feature>
<dbReference type="SUPFAM" id="SSF63712">
    <property type="entry name" value="Nicotinic receptor ligand binding domain-like"/>
    <property type="match status" value="1"/>
</dbReference>
<dbReference type="InParanoid" id="A0A3P7E9N9"/>
<dbReference type="InterPro" id="IPR036734">
    <property type="entry name" value="Neur_chan_lig-bd_sf"/>
</dbReference>
<dbReference type="FunFam" id="2.70.170.10:FF:000028">
    <property type="entry name" value="AcetylCholine Receptor"/>
    <property type="match status" value="1"/>
</dbReference>
<dbReference type="InterPro" id="IPR038050">
    <property type="entry name" value="Neuro_actylchol_rec"/>
</dbReference>
<feature type="transmembrane region" description="Helical" evidence="5">
    <location>
        <begin position="30"/>
        <end position="51"/>
    </location>
</feature>
<reference evidence="8 9" key="1">
    <citation type="submission" date="2018-11" db="EMBL/GenBank/DDBJ databases">
        <authorList>
            <consortium name="Pathogen Informatics"/>
        </authorList>
    </citation>
    <scope>NUCLEOTIDE SEQUENCE [LARGE SCALE GENOMIC DNA]</scope>
</reference>
<evidence type="ECO:0000256" key="4">
    <source>
        <dbReference type="ARBA" id="ARBA00023136"/>
    </source>
</evidence>
<dbReference type="SUPFAM" id="SSF90112">
    <property type="entry name" value="Neurotransmitter-gated ion-channel transmembrane pore"/>
    <property type="match status" value="1"/>
</dbReference>
<name>A0A3P7E9N9_WUCBA</name>
<keyword evidence="9" id="KW-1185">Reference proteome</keyword>
<keyword evidence="4 5" id="KW-0472">Membrane</keyword>
<evidence type="ECO:0000259" key="6">
    <source>
        <dbReference type="Pfam" id="PF02931"/>
    </source>
</evidence>
<evidence type="ECO:0000259" key="7">
    <source>
        <dbReference type="Pfam" id="PF02932"/>
    </source>
</evidence>
<evidence type="ECO:0008006" key="10">
    <source>
        <dbReference type="Google" id="ProtNLM"/>
    </source>
</evidence>
<feature type="transmembrane region" description="Helical" evidence="5">
    <location>
        <begin position="578"/>
        <end position="598"/>
    </location>
</feature>
<dbReference type="GO" id="GO:0016020">
    <property type="term" value="C:membrane"/>
    <property type="evidence" value="ECO:0007669"/>
    <property type="project" value="UniProtKB-SubCell"/>
</dbReference>
<dbReference type="Proteomes" id="UP000270924">
    <property type="component" value="Unassembled WGS sequence"/>
</dbReference>
<accession>A0A3P7E9N9</accession>
<evidence type="ECO:0000256" key="2">
    <source>
        <dbReference type="ARBA" id="ARBA00022692"/>
    </source>
</evidence>
<dbReference type="InterPro" id="IPR036719">
    <property type="entry name" value="Neuro-gated_channel_TM_sf"/>
</dbReference>
<dbReference type="InterPro" id="IPR006029">
    <property type="entry name" value="Neurotrans-gated_channel_TM"/>
</dbReference>
<dbReference type="InterPro" id="IPR006201">
    <property type="entry name" value="Neur_channel"/>
</dbReference>
<dbReference type="PANTHER" id="PTHR18945">
    <property type="entry name" value="NEUROTRANSMITTER GATED ION CHANNEL"/>
    <property type="match status" value="1"/>
</dbReference>
<dbReference type="Pfam" id="PF02932">
    <property type="entry name" value="Neur_chan_memb"/>
    <property type="match status" value="1"/>
</dbReference>
<dbReference type="Pfam" id="PF02931">
    <property type="entry name" value="Neur_chan_LBD"/>
    <property type="match status" value="1"/>
</dbReference>
<sequence length="617" mass="70796">MKSTGEKSVSTVNGEQPTSCICRNVYSLEIVLLMSSLLGMTGFCTLCAIFLSYSGAFILHICLALIGGIAVLVGVLTHFPTALLFYMIVQISSTIYLSIIAVLSISVFFNPSKWKFDEASFLGHTNEEIRESGAILMCFSLLLIPVSACSLAAAIQLFHRFVVGGKEIRDDNDGNQITDEQRLLRHLFGQYEKAVRPVRNASNTVVDEKNQVLTINVWLDQEWKDELLVWDPKKFGGIKSVRVPADDYAIGSMHSRAILFYDGTVFWPPPTQLRSTCKTDVTYFPFDSQHCAIKFGSWTYHGLQVDITNRSVNVDLSNYVESGEFDLVRVFQKRRVVKYTCCLEPYPDVTFYIHIRRKTLYYLYNVVFPCLMMSVLTLLVFVLPPDSNEKIALGITVLLAFSVSVLAVAEKMPETSDSIPLIGIYLTIIMLLTSISVIMTVMVLNFHHRGPFDRPIPEWVRVLVLQKLRYFLKMHIQHRLSNRDGLFVLNGQQGRICSRKIIDLKLRNKLEDQLVRLKETEFVNIDKHLTARRTKRSIDLQVRLHMLLQTFLKRQETNELYQMLTSEWRQVAHVIDRLLFWVFLICTLIITVILLVIIPIRYRSSDDFLDENFDWNV</sequence>
<feature type="transmembrane region" description="Helical" evidence="5">
    <location>
        <begin position="134"/>
        <end position="158"/>
    </location>
</feature>
<dbReference type="FunFam" id="1.20.58.390:FF:000043">
    <property type="entry name" value="AcetylCholine Receptor"/>
    <property type="match status" value="1"/>
</dbReference>
<comment type="subcellular location">
    <subcellularLocation>
        <location evidence="1">Membrane</location>
        <topology evidence="1">Multi-pass membrane protein</topology>
    </subcellularLocation>
</comment>
<protein>
    <recommendedName>
        <fullName evidence="10">Neuronal acetylcholine receptor subunit alpha-10</fullName>
    </recommendedName>
</protein>
<dbReference type="AlphaFoldDB" id="A0A3P7E9N9"/>
<evidence type="ECO:0000256" key="1">
    <source>
        <dbReference type="ARBA" id="ARBA00004141"/>
    </source>
</evidence>
<dbReference type="CDD" id="cd19051">
    <property type="entry name" value="LGIC_TM_cation"/>
    <property type="match status" value="1"/>
</dbReference>
<dbReference type="OMA" id="STCKTDV"/>
<keyword evidence="3 5" id="KW-1133">Transmembrane helix</keyword>
<dbReference type="GO" id="GO:0004888">
    <property type="term" value="F:transmembrane signaling receptor activity"/>
    <property type="evidence" value="ECO:0007669"/>
    <property type="project" value="InterPro"/>
</dbReference>
<feature type="domain" description="Neurotransmitter-gated ion-channel ligand-binding" evidence="6">
    <location>
        <begin position="180"/>
        <end position="359"/>
    </location>
</feature>
<evidence type="ECO:0000256" key="5">
    <source>
        <dbReference type="SAM" id="Phobius"/>
    </source>
</evidence>
<dbReference type="CDD" id="cd18997">
    <property type="entry name" value="LGIC_ECD_nAChR"/>
    <property type="match status" value="1"/>
</dbReference>
<feature type="transmembrane region" description="Helical" evidence="5">
    <location>
        <begin position="391"/>
        <end position="409"/>
    </location>
</feature>
<dbReference type="EMBL" id="UYWW01012172">
    <property type="protein sequence ID" value="VDM19271.1"/>
    <property type="molecule type" value="Genomic_DNA"/>
</dbReference>
<dbReference type="Gene3D" id="2.70.170.10">
    <property type="entry name" value="Neurotransmitter-gated ion-channel ligand-binding domain"/>
    <property type="match status" value="1"/>
</dbReference>
<feature type="transmembrane region" description="Helical" evidence="5">
    <location>
        <begin position="362"/>
        <end position="385"/>
    </location>
</feature>
<dbReference type="Gene3D" id="1.20.58.390">
    <property type="entry name" value="Neurotransmitter-gated ion-channel transmembrane domain"/>
    <property type="match status" value="2"/>
</dbReference>
<evidence type="ECO:0000313" key="8">
    <source>
        <dbReference type="EMBL" id="VDM19271.1"/>
    </source>
</evidence>
<dbReference type="OrthoDB" id="5975154at2759"/>
<feature type="transmembrane region" description="Helical" evidence="5">
    <location>
        <begin position="83"/>
        <end position="109"/>
    </location>
</feature>
<feature type="transmembrane region" description="Helical" evidence="5">
    <location>
        <begin position="421"/>
        <end position="444"/>
    </location>
</feature>
<dbReference type="InterPro" id="IPR006202">
    <property type="entry name" value="Neur_chan_lig-bd"/>
</dbReference>
<evidence type="ECO:0000313" key="9">
    <source>
        <dbReference type="Proteomes" id="UP000270924"/>
    </source>
</evidence>
<feature type="transmembrane region" description="Helical" evidence="5">
    <location>
        <begin position="57"/>
        <end position="76"/>
    </location>
</feature>
<evidence type="ECO:0000256" key="3">
    <source>
        <dbReference type="ARBA" id="ARBA00022989"/>
    </source>
</evidence>